<dbReference type="AlphaFoldDB" id="A0A9D5HQ12"/>
<dbReference type="GO" id="GO:0043495">
    <property type="term" value="F:protein-membrane adaptor activity"/>
    <property type="evidence" value="ECO:0007669"/>
    <property type="project" value="TreeGrafter"/>
</dbReference>
<dbReference type="GO" id="GO:0032266">
    <property type="term" value="F:phosphatidylinositol-3-phosphate binding"/>
    <property type="evidence" value="ECO:0007669"/>
    <property type="project" value="TreeGrafter"/>
</dbReference>
<organism evidence="12 13">
    <name type="scientific">Dioscorea zingiberensis</name>
    <dbReference type="NCBI Taxonomy" id="325984"/>
    <lineage>
        <taxon>Eukaryota</taxon>
        <taxon>Viridiplantae</taxon>
        <taxon>Streptophyta</taxon>
        <taxon>Embryophyta</taxon>
        <taxon>Tracheophyta</taxon>
        <taxon>Spermatophyta</taxon>
        <taxon>Magnoliopsida</taxon>
        <taxon>Liliopsida</taxon>
        <taxon>Dioscoreales</taxon>
        <taxon>Dioscoreaceae</taxon>
        <taxon>Dioscorea</taxon>
    </lineage>
</organism>
<evidence type="ECO:0000256" key="7">
    <source>
        <dbReference type="ARBA" id="ARBA00023006"/>
    </source>
</evidence>
<dbReference type="GO" id="GO:0006869">
    <property type="term" value="P:lipid transport"/>
    <property type="evidence" value="ECO:0007669"/>
    <property type="project" value="UniProtKB-KW"/>
</dbReference>
<evidence type="ECO:0000256" key="4">
    <source>
        <dbReference type="ARBA" id="ARBA00018070"/>
    </source>
</evidence>
<evidence type="ECO:0000313" key="13">
    <source>
        <dbReference type="Proteomes" id="UP001085076"/>
    </source>
</evidence>
<comment type="caution">
    <text evidence="12">The sequence shown here is derived from an EMBL/GenBank/DDBJ whole genome shotgun (WGS) entry which is preliminary data.</text>
</comment>
<dbReference type="Proteomes" id="UP001085076">
    <property type="component" value="Miscellaneous, Linkage group lg02"/>
</dbReference>
<comment type="catalytic activity">
    <reaction evidence="11">
        <text>a 1,2-diacyl-sn-glycero-3-phosphoethanolamine(in) = a 1,2-diacyl-sn-glycero-3-phosphoethanolamine(out)</text>
        <dbReference type="Rhea" id="RHEA:38895"/>
        <dbReference type="ChEBI" id="CHEBI:64612"/>
    </reaction>
</comment>
<dbReference type="GO" id="GO:0000422">
    <property type="term" value="P:autophagy of mitochondrion"/>
    <property type="evidence" value="ECO:0007669"/>
    <property type="project" value="TreeGrafter"/>
</dbReference>
<dbReference type="GO" id="GO:0061908">
    <property type="term" value="C:phagophore"/>
    <property type="evidence" value="ECO:0007669"/>
    <property type="project" value="TreeGrafter"/>
</dbReference>
<dbReference type="EMBL" id="JAGGNH010000002">
    <property type="protein sequence ID" value="KAJ0983672.1"/>
    <property type="molecule type" value="Genomic_DNA"/>
</dbReference>
<dbReference type="InterPro" id="IPR026849">
    <property type="entry name" value="ATG2"/>
</dbReference>
<evidence type="ECO:0000256" key="1">
    <source>
        <dbReference type="ARBA" id="ARBA00004406"/>
    </source>
</evidence>
<keyword evidence="13" id="KW-1185">Reference proteome</keyword>
<gene>
    <name evidence="12" type="ORF">J5N97_011927</name>
</gene>
<dbReference type="GO" id="GO:0034045">
    <property type="term" value="C:phagophore assembly site membrane"/>
    <property type="evidence" value="ECO:0007669"/>
    <property type="project" value="UniProtKB-SubCell"/>
</dbReference>
<evidence type="ECO:0000313" key="12">
    <source>
        <dbReference type="EMBL" id="KAJ0983672.1"/>
    </source>
</evidence>
<sequence>MVKEAHINLDSCSDTTDGLSRLVSQLQQLYAPDLEDALVHLQSRWNTVQQEHSRIIDEGDTLDRLSVKLSSENNLSTSSEDVRSVGLLDEIHENAFYMNLEDGSALDHYDSHGLNMHFPGDNCGLNSSNGISCDTFSPNIPHEVPMHRSELKPHIIDSYYVSDFVAPSKVSATDGLHNEDCKYKHYNTGKKDVECGNGRWYKDDSLMIVENHLSKIVNQPSVEEQHEEVNFNSVCSVPVDTCRAKGRILLKNIDVTWRIYAGFDWCKPRENLLCGLGSNGRDGTDFHLYDRSKDAPWKMVLGYYHSKNHPRESCAKAFKLDLEVVKPDPLTPLEEYSLDPEHKKESMESILATNSRIVEKGERRKGVPAYGGKLCLQHVRKAAIQKQNS</sequence>
<reference evidence="12" key="2">
    <citation type="journal article" date="2022" name="Hortic Res">
        <title>The genome of Dioscorea zingiberensis sheds light on the biosynthesis, origin and evolution of the medicinally important diosgenin saponins.</title>
        <authorList>
            <person name="Li Y."/>
            <person name="Tan C."/>
            <person name="Li Z."/>
            <person name="Guo J."/>
            <person name="Li S."/>
            <person name="Chen X."/>
            <person name="Wang C."/>
            <person name="Dai X."/>
            <person name="Yang H."/>
            <person name="Song W."/>
            <person name="Hou L."/>
            <person name="Xu J."/>
            <person name="Tong Z."/>
            <person name="Xu A."/>
            <person name="Yuan X."/>
            <person name="Wang W."/>
            <person name="Yang Q."/>
            <person name="Chen L."/>
            <person name="Sun Z."/>
            <person name="Wang K."/>
            <person name="Pan B."/>
            <person name="Chen J."/>
            <person name="Bao Y."/>
            <person name="Liu F."/>
            <person name="Qi X."/>
            <person name="Gang D.R."/>
            <person name="Wen J."/>
            <person name="Li J."/>
        </authorList>
    </citation>
    <scope>NUCLEOTIDE SEQUENCE</scope>
    <source>
        <strain evidence="12">Dzin_1.0</strain>
    </source>
</reference>
<dbReference type="OrthoDB" id="18982at2759"/>
<keyword evidence="7" id="KW-0072">Autophagy</keyword>
<evidence type="ECO:0000256" key="6">
    <source>
        <dbReference type="ARBA" id="ARBA00022824"/>
    </source>
</evidence>
<dbReference type="GO" id="GO:0061709">
    <property type="term" value="P:reticulophagy"/>
    <property type="evidence" value="ECO:0007669"/>
    <property type="project" value="TreeGrafter"/>
</dbReference>
<evidence type="ECO:0000256" key="5">
    <source>
        <dbReference type="ARBA" id="ARBA00022448"/>
    </source>
</evidence>
<keyword evidence="9" id="KW-0472">Membrane</keyword>
<reference evidence="12" key="1">
    <citation type="submission" date="2021-03" db="EMBL/GenBank/DDBJ databases">
        <authorList>
            <person name="Li Z."/>
            <person name="Yang C."/>
        </authorList>
    </citation>
    <scope>NUCLEOTIDE SEQUENCE</scope>
    <source>
        <strain evidence="12">Dzin_1.0</strain>
        <tissue evidence="12">Leaf</tissue>
    </source>
</reference>
<evidence type="ECO:0000256" key="10">
    <source>
        <dbReference type="ARBA" id="ARBA00024479"/>
    </source>
</evidence>
<evidence type="ECO:0000256" key="8">
    <source>
        <dbReference type="ARBA" id="ARBA00023055"/>
    </source>
</evidence>
<proteinExistence type="inferred from homology"/>
<accession>A0A9D5HQ12</accession>
<comment type="subcellular location">
    <subcellularLocation>
        <location evidence="1">Endoplasmic reticulum membrane</location>
        <topology evidence="1">Peripheral membrane protein</topology>
    </subcellularLocation>
    <subcellularLocation>
        <location evidence="2">Preautophagosomal structure membrane</location>
        <topology evidence="2">Peripheral membrane protein</topology>
    </subcellularLocation>
</comment>
<dbReference type="PANTHER" id="PTHR13190">
    <property type="entry name" value="AUTOPHAGY-RELATED 2, ISOFORM A"/>
    <property type="match status" value="1"/>
</dbReference>
<dbReference type="GO" id="GO:0061723">
    <property type="term" value="P:glycophagy"/>
    <property type="evidence" value="ECO:0007669"/>
    <property type="project" value="TreeGrafter"/>
</dbReference>
<comment type="similarity">
    <text evidence="3">Belongs to the ATG2 family.</text>
</comment>
<dbReference type="GO" id="GO:0000045">
    <property type="term" value="P:autophagosome assembly"/>
    <property type="evidence" value="ECO:0007669"/>
    <property type="project" value="TreeGrafter"/>
</dbReference>
<evidence type="ECO:0000256" key="11">
    <source>
        <dbReference type="ARBA" id="ARBA00024615"/>
    </source>
</evidence>
<evidence type="ECO:0000256" key="2">
    <source>
        <dbReference type="ARBA" id="ARBA00004623"/>
    </source>
</evidence>
<protein>
    <recommendedName>
        <fullName evidence="4">Autophagy-related protein 2</fullName>
    </recommendedName>
</protein>
<dbReference type="PANTHER" id="PTHR13190:SF1">
    <property type="entry name" value="AUTOPHAGY-RELATED 2, ISOFORM A"/>
    <property type="match status" value="1"/>
</dbReference>
<keyword evidence="5" id="KW-0813">Transport</keyword>
<name>A0A9D5HQ12_9LILI</name>
<evidence type="ECO:0000256" key="9">
    <source>
        <dbReference type="ARBA" id="ARBA00023136"/>
    </source>
</evidence>
<keyword evidence="8" id="KW-0445">Lipid transport</keyword>
<evidence type="ECO:0000256" key="3">
    <source>
        <dbReference type="ARBA" id="ARBA00009714"/>
    </source>
</evidence>
<comment type="catalytic activity">
    <reaction evidence="10">
        <text>a 1,2-diacyl-sn-glycero-3-phospho-L-serine(in) = a 1,2-diacyl-sn-glycero-3-phospho-L-serine(out)</text>
        <dbReference type="Rhea" id="RHEA:38663"/>
        <dbReference type="ChEBI" id="CHEBI:57262"/>
    </reaction>
</comment>
<keyword evidence="6" id="KW-0256">Endoplasmic reticulum</keyword>
<dbReference type="GO" id="GO:0005789">
    <property type="term" value="C:endoplasmic reticulum membrane"/>
    <property type="evidence" value="ECO:0007669"/>
    <property type="project" value="UniProtKB-SubCell"/>
</dbReference>
<dbReference type="GO" id="GO:0034727">
    <property type="term" value="P:piecemeal microautophagy of the nucleus"/>
    <property type="evidence" value="ECO:0007669"/>
    <property type="project" value="TreeGrafter"/>
</dbReference>